<dbReference type="SMART" id="SM00014">
    <property type="entry name" value="acidPPc"/>
    <property type="match status" value="1"/>
</dbReference>
<evidence type="ECO:0000256" key="4">
    <source>
        <dbReference type="ARBA" id="ARBA00022989"/>
    </source>
</evidence>
<keyword evidence="5 7" id="KW-0472">Membrane</keyword>
<evidence type="ECO:0000256" key="6">
    <source>
        <dbReference type="SAM" id="MobiDB-lite"/>
    </source>
</evidence>
<name>A0A1L9SRA9_9EURO</name>
<feature type="transmembrane region" description="Helical" evidence="7">
    <location>
        <begin position="262"/>
        <end position="284"/>
    </location>
</feature>
<dbReference type="GeneID" id="34617042"/>
<dbReference type="GO" id="GO:0006644">
    <property type="term" value="P:phospholipid metabolic process"/>
    <property type="evidence" value="ECO:0007669"/>
    <property type="project" value="InterPro"/>
</dbReference>
<feature type="transmembrane region" description="Helical" evidence="7">
    <location>
        <begin position="290"/>
        <end position="308"/>
    </location>
</feature>
<dbReference type="GO" id="GO:0016020">
    <property type="term" value="C:membrane"/>
    <property type="evidence" value="ECO:0007669"/>
    <property type="project" value="UniProtKB-SubCell"/>
</dbReference>
<evidence type="ECO:0000313" key="9">
    <source>
        <dbReference type="EMBL" id="OJJ49621.1"/>
    </source>
</evidence>
<accession>A0A1L9SRA9</accession>
<evidence type="ECO:0000256" key="3">
    <source>
        <dbReference type="ARBA" id="ARBA00022692"/>
    </source>
</evidence>
<feature type="transmembrane region" description="Helical" evidence="7">
    <location>
        <begin position="109"/>
        <end position="128"/>
    </location>
</feature>
<dbReference type="VEuPathDB" id="FungiDB:ASPZODRAFT_986182"/>
<dbReference type="GO" id="GO:0008195">
    <property type="term" value="F:phosphatidate phosphatase activity"/>
    <property type="evidence" value="ECO:0007669"/>
    <property type="project" value="TreeGrafter"/>
</dbReference>
<evidence type="ECO:0000256" key="2">
    <source>
        <dbReference type="ARBA" id="ARBA00008816"/>
    </source>
</evidence>
<dbReference type="EMBL" id="KV878337">
    <property type="protein sequence ID" value="OJJ49621.1"/>
    <property type="molecule type" value="Genomic_DNA"/>
</dbReference>
<feature type="compositionally biased region" description="Polar residues" evidence="6">
    <location>
        <begin position="369"/>
        <end position="379"/>
    </location>
</feature>
<dbReference type="Proteomes" id="UP000184188">
    <property type="component" value="Unassembled WGS sequence"/>
</dbReference>
<dbReference type="PANTHER" id="PTHR10165">
    <property type="entry name" value="LIPID PHOSPHATE PHOSPHATASE"/>
    <property type="match status" value="1"/>
</dbReference>
<comment type="subcellular location">
    <subcellularLocation>
        <location evidence="1">Membrane</location>
        <topology evidence="1">Multi-pass membrane protein</topology>
    </subcellularLocation>
</comment>
<dbReference type="Pfam" id="PF01569">
    <property type="entry name" value="PAP2"/>
    <property type="match status" value="1"/>
</dbReference>
<dbReference type="InterPro" id="IPR000326">
    <property type="entry name" value="PAP2/HPO"/>
</dbReference>
<dbReference type="PANTHER" id="PTHR10165:SF154">
    <property type="entry name" value="PAP2 DOMAIN PROTEIN (AFU_ORTHOLOGUE AFUA_1G09730)"/>
    <property type="match status" value="1"/>
</dbReference>
<evidence type="ECO:0000259" key="8">
    <source>
        <dbReference type="SMART" id="SM00014"/>
    </source>
</evidence>
<dbReference type="STRING" id="1073090.A0A1L9SRA9"/>
<dbReference type="RefSeq" id="XP_022584131.1">
    <property type="nucleotide sequence ID" value="XM_022730578.1"/>
</dbReference>
<comment type="similarity">
    <text evidence="2">Belongs to the PA-phosphatase related phosphoesterase family.</text>
</comment>
<feature type="region of interest" description="Disordered" evidence="6">
    <location>
        <begin position="344"/>
        <end position="379"/>
    </location>
</feature>
<gene>
    <name evidence="9" type="ORF">ASPZODRAFT_986182</name>
</gene>
<feature type="transmembrane region" description="Helical" evidence="7">
    <location>
        <begin position="186"/>
        <end position="209"/>
    </location>
</feature>
<dbReference type="Gene3D" id="1.20.144.10">
    <property type="entry name" value="Phosphatidic acid phosphatase type 2/haloperoxidase"/>
    <property type="match status" value="1"/>
</dbReference>
<protein>
    <recommendedName>
        <fullName evidence="8">Phosphatidic acid phosphatase type 2/haloperoxidase domain-containing protein</fullName>
    </recommendedName>
</protein>
<reference evidence="10" key="1">
    <citation type="journal article" date="2017" name="Genome Biol.">
        <title>Comparative genomics reveals high biological diversity and specific adaptations in the industrially and medically important fungal genus Aspergillus.</title>
        <authorList>
            <person name="de Vries R.P."/>
            <person name="Riley R."/>
            <person name="Wiebenga A."/>
            <person name="Aguilar-Osorio G."/>
            <person name="Amillis S."/>
            <person name="Uchima C.A."/>
            <person name="Anderluh G."/>
            <person name="Asadollahi M."/>
            <person name="Askin M."/>
            <person name="Barry K."/>
            <person name="Battaglia E."/>
            <person name="Bayram O."/>
            <person name="Benocci T."/>
            <person name="Braus-Stromeyer S.A."/>
            <person name="Caldana C."/>
            <person name="Canovas D."/>
            <person name="Cerqueira G.C."/>
            <person name="Chen F."/>
            <person name="Chen W."/>
            <person name="Choi C."/>
            <person name="Clum A."/>
            <person name="Dos Santos R.A."/>
            <person name="Damasio A.R."/>
            <person name="Diallinas G."/>
            <person name="Emri T."/>
            <person name="Fekete E."/>
            <person name="Flipphi M."/>
            <person name="Freyberg S."/>
            <person name="Gallo A."/>
            <person name="Gournas C."/>
            <person name="Habgood R."/>
            <person name="Hainaut M."/>
            <person name="Harispe M.L."/>
            <person name="Henrissat B."/>
            <person name="Hilden K.S."/>
            <person name="Hope R."/>
            <person name="Hossain A."/>
            <person name="Karabika E."/>
            <person name="Karaffa L."/>
            <person name="Karanyi Z."/>
            <person name="Krasevec N."/>
            <person name="Kuo A."/>
            <person name="Kusch H."/>
            <person name="LaButti K."/>
            <person name="Lagendijk E.L."/>
            <person name="Lapidus A."/>
            <person name="Levasseur A."/>
            <person name="Lindquist E."/>
            <person name="Lipzen A."/>
            <person name="Logrieco A.F."/>
            <person name="MacCabe A."/>
            <person name="Maekelae M.R."/>
            <person name="Malavazi I."/>
            <person name="Melin P."/>
            <person name="Meyer V."/>
            <person name="Mielnichuk N."/>
            <person name="Miskei M."/>
            <person name="Molnar A.P."/>
            <person name="Mule G."/>
            <person name="Ngan C.Y."/>
            <person name="Orejas M."/>
            <person name="Orosz E."/>
            <person name="Ouedraogo J.P."/>
            <person name="Overkamp K.M."/>
            <person name="Park H.-S."/>
            <person name="Perrone G."/>
            <person name="Piumi F."/>
            <person name="Punt P.J."/>
            <person name="Ram A.F."/>
            <person name="Ramon A."/>
            <person name="Rauscher S."/>
            <person name="Record E."/>
            <person name="Riano-Pachon D.M."/>
            <person name="Robert V."/>
            <person name="Roehrig J."/>
            <person name="Ruller R."/>
            <person name="Salamov A."/>
            <person name="Salih N.S."/>
            <person name="Samson R.A."/>
            <person name="Sandor E."/>
            <person name="Sanguinetti M."/>
            <person name="Schuetze T."/>
            <person name="Sepcic K."/>
            <person name="Shelest E."/>
            <person name="Sherlock G."/>
            <person name="Sophianopoulou V."/>
            <person name="Squina F.M."/>
            <person name="Sun H."/>
            <person name="Susca A."/>
            <person name="Todd R.B."/>
            <person name="Tsang A."/>
            <person name="Unkles S.E."/>
            <person name="van de Wiele N."/>
            <person name="van Rossen-Uffink D."/>
            <person name="Oliveira J.V."/>
            <person name="Vesth T.C."/>
            <person name="Visser J."/>
            <person name="Yu J.-H."/>
            <person name="Zhou M."/>
            <person name="Andersen M.R."/>
            <person name="Archer D.B."/>
            <person name="Baker S.E."/>
            <person name="Benoit I."/>
            <person name="Brakhage A.A."/>
            <person name="Braus G.H."/>
            <person name="Fischer R."/>
            <person name="Frisvad J.C."/>
            <person name="Goldman G.H."/>
            <person name="Houbraken J."/>
            <person name="Oakley B."/>
            <person name="Pocsi I."/>
            <person name="Scazzocchio C."/>
            <person name="Seiboth B."/>
            <person name="vanKuyk P.A."/>
            <person name="Wortman J."/>
            <person name="Dyer P.S."/>
            <person name="Grigoriev I.V."/>
        </authorList>
    </citation>
    <scope>NUCLEOTIDE SEQUENCE [LARGE SCALE GENOMIC DNA]</scope>
    <source>
        <strain evidence="10">CBS 506.65</strain>
    </source>
</reference>
<evidence type="ECO:0000256" key="5">
    <source>
        <dbReference type="ARBA" id="ARBA00023136"/>
    </source>
</evidence>
<dbReference type="CDD" id="cd03390">
    <property type="entry name" value="PAP2_containing_1_like"/>
    <property type="match status" value="1"/>
</dbReference>
<evidence type="ECO:0000313" key="10">
    <source>
        <dbReference type="Proteomes" id="UP000184188"/>
    </source>
</evidence>
<dbReference type="SUPFAM" id="SSF48317">
    <property type="entry name" value="Acid phosphatase/Vanadium-dependent haloperoxidase"/>
    <property type="match status" value="1"/>
</dbReference>
<organism evidence="9 10">
    <name type="scientific">Penicilliopsis zonata CBS 506.65</name>
    <dbReference type="NCBI Taxonomy" id="1073090"/>
    <lineage>
        <taxon>Eukaryota</taxon>
        <taxon>Fungi</taxon>
        <taxon>Dikarya</taxon>
        <taxon>Ascomycota</taxon>
        <taxon>Pezizomycotina</taxon>
        <taxon>Eurotiomycetes</taxon>
        <taxon>Eurotiomycetidae</taxon>
        <taxon>Eurotiales</taxon>
        <taxon>Aspergillaceae</taxon>
        <taxon>Penicilliopsis</taxon>
    </lineage>
</organism>
<feature type="transmembrane region" description="Helical" evidence="7">
    <location>
        <begin position="12"/>
        <end position="33"/>
    </location>
</feature>
<dbReference type="InterPro" id="IPR036938">
    <property type="entry name" value="PAP2/HPO_sf"/>
</dbReference>
<dbReference type="FunFam" id="1.20.144.10:FF:000042">
    <property type="entry name" value="PAP2 domain protein"/>
    <property type="match status" value="1"/>
</dbReference>
<dbReference type="AlphaFoldDB" id="A0A1L9SRA9"/>
<feature type="transmembrane region" description="Helical" evidence="7">
    <location>
        <begin position="65"/>
        <end position="88"/>
    </location>
</feature>
<feature type="domain" description="Phosphatidic acid phosphatase type 2/haloperoxidase" evidence="8">
    <location>
        <begin position="109"/>
        <end position="308"/>
    </location>
</feature>
<dbReference type="InterPro" id="IPR043216">
    <property type="entry name" value="PAP-like"/>
</dbReference>
<proteinExistence type="inferred from homology"/>
<evidence type="ECO:0000256" key="1">
    <source>
        <dbReference type="ARBA" id="ARBA00004141"/>
    </source>
</evidence>
<evidence type="ECO:0000256" key="7">
    <source>
        <dbReference type="SAM" id="Phobius"/>
    </source>
</evidence>
<dbReference type="OrthoDB" id="10030083at2759"/>
<keyword evidence="10" id="KW-1185">Reference proteome</keyword>
<keyword evidence="4 7" id="KW-1133">Transmembrane helix</keyword>
<keyword evidence="3 7" id="KW-0812">Transmembrane</keyword>
<sequence>MSRLLTRFSKLVVLSYIIDWAVIIATALVGYAFSKVTPNHNPFSLADLSISYPYQANETVTTGTLALVAVMAPAVIILVGSFLLVPGAAVEGNGSRSQMWRRKLWEWNAGWLGLGVALAGAFLTVQGLKDLIGKPRPDFLARCDPDLSKIKTYTVSGLGTELSGAPTLVTWEICRNKTSMVKGDGFASFPSGHACFSFAGMTYLTLWLCSKLQIAFPYLPYYSSRPGYLSKTEADTQSNSLPRSSSSAWRLAIRSQGAAPPVYMLIVALVPLGTASFIAASRWYNHRHHGFDILFGTALGIFFAWIGFKWYHLPIRRGAGWSWGARSRKNAFFKAVGFPSPVGDDNWSSRGGVRQPEDIENGDAIPGLAQSSGTRGVDI</sequence>
<dbReference type="GO" id="GO:0046839">
    <property type="term" value="P:phospholipid dephosphorylation"/>
    <property type="evidence" value="ECO:0007669"/>
    <property type="project" value="TreeGrafter"/>
</dbReference>